<dbReference type="GeneID" id="70252791"/>
<feature type="region of interest" description="Disordered" evidence="2">
    <location>
        <begin position="38"/>
        <end position="62"/>
    </location>
</feature>
<comment type="caution">
    <text evidence="3">The sequence shown here is derived from an EMBL/GenBank/DDBJ whole genome shotgun (WGS) entry which is preliminary data.</text>
</comment>
<keyword evidence="4" id="KW-1185">Reference proteome</keyword>
<dbReference type="Proteomes" id="UP001201262">
    <property type="component" value="Unassembled WGS sequence"/>
</dbReference>
<feature type="region of interest" description="Disordered" evidence="2">
    <location>
        <begin position="147"/>
        <end position="209"/>
    </location>
</feature>
<keyword evidence="1" id="KW-0175">Coiled coil</keyword>
<feature type="coiled-coil region" evidence="1">
    <location>
        <begin position="215"/>
        <end position="263"/>
    </location>
</feature>
<proteinExistence type="predicted"/>
<protein>
    <submittedName>
        <fullName evidence="3">Uncharacterized protein</fullName>
    </submittedName>
</protein>
<evidence type="ECO:0000313" key="3">
    <source>
        <dbReference type="EMBL" id="KAH8690090.1"/>
    </source>
</evidence>
<evidence type="ECO:0000313" key="4">
    <source>
        <dbReference type="Proteomes" id="UP001201262"/>
    </source>
</evidence>
<name>A0AAD4KEK7_9EURO</name>
<dbReference type="EMBL" id="JAJTJA010000014">
    <property type="protein sequence ID" value="KAH8690090.1"/>
    <property type="molecule type" value="Genomic_DNA"/>
</dbReference>
<organism evidence="3 4">
    <name type="scientific">Talaromyces proteolyticus</name>
    <dbReference type="NCBI Taxonomy" id="1131652"/>
    <lineage>
        <taxon>Eukaryota</taxon>
        <taxon>Fungi</taxon>
        <taxon>Dikarya</taxon>
        <taxon>Ascomycota</taxon>
        <taxon>Pezizomycotina</taxon>
        <taxon>Eurotiomycetes</taxon>
        <taxon>Eurotiomycetidae</taxon>
        <taxon>Eurotiales</taxon>
        <taxon>Trichocomaceae</taxon>
        <taxon>Talaromyces</taxon>
        <taxon>Talaromyces sect. Bacilispori</taxon>
    </lineage>
</organism>
<reference evidence="3" key="1">
    <citation type="submission" date="2021-12" db="EMBL/GenBank/DDBJ databases">
        <title>Convergent genome expansion in fungi linked to evolution of root-endophyte symbiosis.</title>
        <authorList>
            <consortium name="DOE Joint Genome Institute"/>
            <person name="Ke Y.-H."/>
            <person name="Bonito G."/>
            <person name="Liao H.-L."/>
            <person name="Looney B."/>
            <person name="Rojas-Flechas A."/>
            <person name="Nash J."/>
            <person name="Hameed K."/>
            <person name="Schadt C."/>
            <person name="Martin F."/>
            <person name="Crous P.W."/>
            <person name="Miettinen O."/>
            <person name="Magnuson J.K."/>
            <person name="Labbe J."/>
            <person name="Jacobson D."/>
            <person name="Doktycz M.J."/>
            <person name="Veneault-Fourrey C."/>
            <person name="Kuo A."/>
            <person name="Mondo S."/>
            <person name="Calhoun S."/>
            <person name="Riley R."/>
            <person name="Ohm R."/>
            <person name="LaButti K."/>
            <person name="Andreopoulos B."/>
            <person name="Pangilinan J."/>
            <person name="Nolan M."/>
            <person name="Tritt A."/>
            <person name="Clum A."/>
            <person name="Lipzen A."/>
            <person name="Daum C."/>
            <person name="Barry K."/>
            <person name="Grigoriev I.V."/>
            <person name="Vilgalys R."/>
        </authorList>
    </citation>
    <scope>NUCLEOTIDE SEQUENCE</scope>
    <source>
        <strain evidence="3">PMI_201</strain>
    </source>
</reference>
<feature type="region of interest" description="Disordered" evidence="2">
    <location>
        <begin position="94"/>
        <end position="117"/>
    </location>
</feature>
<feature type="compositionally biased region" description="Polar residues" evidence="2">
    <location>
        <begin position="38"/>
        <end position="50"/>
    </location>
</feature>
<dbReference type="RefSeq" id="XP_046066373.1">
    <property type="nucleotide sequence ID" value="XM_046222505.1"/>
</dbReference>
<gene>
    <name evidence="3" type="ORF">BGW36DRAFT_67088</name>
</gene>
<sequence>MLTESFDLTNPEQQLQLCVPGPAATYRTGTSLSFLPTSSAAKTAETTNPLGTEPSELSPLRSTSYQAARTIQESEPERAEAIESRAPIQLNTSLIHPRPRNGDQTIHVSPRNSKHGKTEKYFCPYPACSRSQPGSGFYRKDHFDQHLRGPHRQDSVARLGTKSTAGSSAPPLTLTVTNEATTHESTLQSKKRSRGSGGEINQRTGANNNSYFEELAEERRLRLLAEQENQRLSHKLENYEGRMQKYEERLDKMMALMESYNVVKRRGFQLEDGNDN</sequence>
<evidence type="ECO:0000256" key="2">
    <source>
        <dbReference type="SAM" id="MobiDB-lite"/>
    </source>
</evidence>
<feature type="compositionally biased region" description="Polar residues" evidence="2">
    <location>
        <begin position="199"/>
        <end position="209"/>
    </location>
</feature>
<dbReference type="AlphaFoldDB" id="A0AAD4KEK7"/>
<feature type="compositionally biased region" description="Polar residues" evidence="2">
    <location>
        <begin position="102"/>
        <end position="111"/>
    </location>
</feature>
<accession>A0AAD4KEK7</accession>
<evidence type="ECO:0000256" key="1">
    <source>
        <dbReference type="SAM" id="Coils"/>
    </source>
</evidence>
<feature type="compositionally biased region" description="Polar residues" evidence="2">
    <location>
        <begin position="174"/>
        <end position="188"/>
    </location>
</feature>